<dbReference type="InterPro" id="IPR022254">
    <property type="entry name" value="DUF3775"/>
</dbReference>
<keyword evidence="2" id="KW-1185">Reference proteome</keyword>
<dbReference type="Proteomes" id="UP000549882">
    <property type="component" value="Unassembled WGS sequence"/>
</dbReference>
<evidence type="ECO:0008006" key="3">
    <source>
        <dbReference type="Google" id="ProtNLM"/>
    </source>
</evidence>
<dbReference type="EMBL" id="JACHBI010000010">
    <property type="protein sequence ID" value="MBB5575920.1"/>
    <property type="molecule type" value="Genomic_DNA"/>
</dbReference>
<dbReference type="RefSeq" id="WP_183939383.1">
    <property type="nucleotide sequence ID" value="NZ_JACHBI010000010.1"/>
</dbReference>
<protein>
    <recommendedName>
        <fullName evidence="3">DUF3775 domain-containing protein</fullName>
    </recommendedName>
</protein>
<dbReference type="AlphaFoldDB" id="A0A7W8XUP1"/>
<evidence type="ECO:0000313" key="1">
    <source>
        <dbReference type="EMBL" id="MBB5575920.1"/>
    </source>
</evidence>
<evidence type="ECO:0000313" key="2">
    <source>
        <dbReference type="Proteomes" id="UP000549882"/>
    </source>
</evidence>
<gene>
    <name evidence="1" type="ORF">GGD50_004555</name>
</gene>
<name>A0A7W8XUP1_9HYPH</name>
<comment type="caution">
    <text evidence="1">The sequence shown here is derived from an EMBL/GenBank/DDBJ whole genome shotgun (WGS) entry which is preliminary data.</text>
</comment>
<dbReference type="Pfam" id="PF12616">
    <property type="entry name" value="DUF3775"/>
    <property type="match status" value="1"/>
</dbReference>
<sequence>MKDVRDREPPGWPATISPDKVCYFVFRARQFDVKDAVTDEGSASNPSDDEMIDVLEDRFDDPVQEELRSAIWALSEDEQIDLVTLVWLGRGDGSAEDWLEIRDLAVEVHNHRTANYLLGTPLLADYLEEALSMFGESCEIAARDHL</sequence>
<organism evidence="1 2">
    <name type="scientific">Rhizobium paranaense</name>
    <dbReference type="NCBI Taxonomy" id="1650438"/>
    <lineage>
        <taxon>Bacteria</taxon>
        <taxon>Pseudomonadati</taxon>
        <taxon>Pseudomonadota</taxon>
        <taxon>Alphaproteobacteria</taxon>
        <taxon>Hyphomicrobiales</taxon>
        <taxon>Rhizobiaceae</taxon>
        <taxon>Rhizobium/Agrobacterium group</taxon>
        <taxon>Rhizobium</taxon>
    </lineage>
</organism>
<accession>A0A7W8XUP1</accession>
<reference evidence="1 2" key="1">
    <citation type="submission" date="2020-08" db="EMBL/GenBank/DDBJ databases">
        <title>Genomic Encyclopedia of Type Strains, Phase IV (KMG-V): Genome sequencing to study the core and pangenomes of soil and plant-associated prokaryotes.</title>
        <authorList>
            <person name="Whitman W."/>
        </authorList>
    </citation>
    <scope>NUCLEOTIDE SEQUENCE [LARGE SCALE GENOMIC DNA]</scope>
    <source>
        <strain evidence="1 2">SEMIA 4064</strain>
    </source>
</reference>
<proteinExistence type="predicted"/>